<gene>
    <name evidence="4" type="ORF">FOT63_22070</name>
</gene>
<name>A0A9X9BYZ1_9GAMM</name>
<evidence type="ECO:0000256" key="3">
    <source>
        <dbReference type="ARBA" id="ARBA00023163"/>
    </source>
</evidence>
<evidence type="ECO:0000256" key="1">
    <source>
        <dbReference type="ARBA" id="ARBA00023015"/>
    </source>
</evidence>
<reference evidence="4 5" key="1">
    <citation type="submission" date="2019-07" db="EMBL/GenBank/DDBJ databases">
        <title>Serratia strains were isolated from fresh produce.</title>
        <authorList>
            <person name="Cho G.-S."/>
            <person name="Stein M."/>
            <person name="Lee W."/>
            <person name="Suh S.H."/>
            <person name="Franz C.M.A.P."/>
        </authorList>
    </citation>
    <scope>NUCLEOTIDE SEQUENCE [LARGE SCALE GENOMIC DNA]</scope>
    <source>
        <strain evidence="4 5">S17</strain>
    </source>
</reference>
<keyword evidence="3" id="KW-0804">Transcription</keyword>
<dbReference type="Gene3D" id="1.10.274.110">
    <property type="match status" value="1"/>
</dbReference>
<evidence type="ECO:0000313" key="5">
    <source>
        <dbReference type="Proteomes" id="UP000321307"/>
    </source>
</evidence>
<dbReference type="Proteomes" id="UP000321307">
    <property type="component" value="Unassembled WGS sequence"/>
</dbReference>
<comment type="caution">
    <text evidence="4">The sequence shown here is derived from an EMBL/GenBank/DDBJ whole genome shotgun (WGS) entry which is preliminary data.</text>
</comment>
<dbReference type="Pfam" id="PF03589">
    <property type="entry name" value="Antiterm"/>
    <property type="match status" value="2"/>
</dbReference>
<dbReference type="SUPFAM" id="SSF57938">
    <property type="entry name" value="DnaJ/Hsp40 cysteine-rich domain"/>
    <property type="match status" value="1"/>
</dbReference>
<keyword evidence="1" id="KW-0805">Transcription regulation</keyword>
<evidence type="ECO:0000256" key="2">
    <source>
        <dbReference type="ARBA" id="ARBA00023125"/>
    </source>
</evidence>
<keyword evidence="2" id="KW-0238">DNA-binding</keyword>
<accession>A0A9X9BYZ1</accession>
<organism evidence="4 5">
    <name type="scientific">Serratia ureilytica</name>
    <dbReference type="NCBI Taxonomy" id="300181"/>
    <lineage>
        <taxon>Bacteria</taxon>
        <taxon>Pseudomonadati</taxon>
        <taxon>Pseudomonadota</taxon>
        <taxon>Gammaproteobacteria</taxon>
        <taxon>Enterobacterales</taxon>
        <taxon>Yersiniaceae</taxon>
        <taxon>Serratia</taxon>
    </lineage>
</organism>
<dbReference type="HAMAP" id="MF_04158">
    <property type="entry name" value="Antitermination_lambda"/>
    <property type="match status" value="1"/>
</dbReference>
<dbReference type="InterPro" id="IPR003222">
    <property type="entry name" value="Antitermntn"/>
</dbReference>
<dbReference type="EMBL" id="VOUP01000016">
    <property type="protein sequence ID" value="TXE25895.1"/>
    <property type="molecule type" value="Genomic_DNA"/>
</dbReference>
<dbReference type="AlphaFoldDB" id="A0A9X9BYZ1"/>
<sequence>MNLDSVVKYHFAKSTQINDSPRATASDTLTGTDVMAAMGMCQSRAPLGYSAFLGKMEISITEKKKAIQLLTQYGMKHCDKVAALRKLSSNIKVKVVQKLATFAYMDYCRSAASVVECPACKGKRFTSRKGKTVKSHYTMRLPDWAKELGQSPSDFDSKREIEDVHHDLCIKCDGKGVISTSCCKCNGRGEAVDRKESERQGVPVKRTCKQCSGRGYERLPAAEAYRAITIFTQGITPTVWDKAVKPFYEGLITELHKAEEEANRQLTKVTSNFEKS</sequence>
<dbReference type="GO" id="GO:0006355">
    <property type="term" value="P:regulation of DNA-templated transcription"/>
    <property type="evidence" value="ECO:0007669"/>
    <property type="project" value="InterPro"/>
</dbReference>
<dbReference type="RefSeq" id="WP_147838969.1">
    <property type="nucleotide sequence ID" value="NZ_VOUP01000016.1"/>
</dbReference>
<proteinExistence type="inferred from homology"/>
<dbReference type="InterPro" id="IPR036410">
    <property type="entry name" value="HSP_DnaJ_Cys-rich_dom_sf"/>
</dbReference>
<dbReference type="InterPro" id="IPR038500">
    <property type="entry name" value="Antitermination_sf"/>
</dbReference>
<dbReference type="GO" id="GO:0003677">
    <property type="term" value="F:DNA binding"/>
    <property type="evidence" value="ECO:0007669"/>
    <property type="project" value="UniProtKB-KW"/>
</dbReference>
<evidence type="ECO:0000313" key="4">
    <source>
        <dbReference type="EMBL" id="TXE25895.1"/>
    </source>
</evidence>
<protein>
    <submittedName>
        <fullName evidence="4">Antitermination protein</fullName>
    </submittedName>
</protein>